<gene>
    <name evidence="1" type="ORF">CR513_05322</name>
</gene>
<evidence type="ECO:0000313" key="2">
    <source>
        <dbReference type="Proteomes" id="UP000257109"/>
    </source>
</evidence>
<protein>
    <submittedName>
        <fullName evidence="1">Uncharacterized protein</fullName>
    </submittedName>
</protein>
<evidence type="ECO:0000313" key="1">
    <source>
        <dbReference type="EMBL" id="RDY10202.1"/>
    </source>
</evidence>
<dbReference type="AlphaFoldDB" id="A0A371I589"/>
<sequence>MNTHGRQVEISIKSFCFLKCTLDFDLFYSPNVFKFMEFCESDFAKNANDRRSTIGISFVSFFRVTIVRTLIPIKYVVTISCTCHTIQLRRPLKKFNMKQDYKDLY</sequence>
<dbReference type="EMBL" id="QJKJ01000891">
    <property type="protein sequence ID" value="RDY10202.1"/>
    <property type="molecule type" value="Genomic_DNA"/>
</dbReference>
<proteinExistence type="predicted"/>
<accession>A0A371I589</accession>
<dbReference type="Proteomes" id="UP000257109">
    <property type="component" value="Unassembled WGS sequence"/>
</dbReference>
<name>A0A371I589_MUCPR</name>
<reference evidence="1" key="1">
    <citation type="submission" date="2018-05" db="EMBL/GenBank/DDBJ databases">
        <title>Draft genome of Mucuna pruriens seed.</title>
        <authorList>
            <person name="Nnadi N.E."/>
            <person name="Vos R."/>
            <person name="Hasami M.H."/>
            <person name="Devisetty U.K."/>
            <person name="Aguiy J.C."/>
        </authorList>
    </citation>
    <scope>NUCLEOTIDE SEQUENCE [LARGE SCALE GENOMIC DNA]</scope>
    <source>
        <strain evidence="1">JCA_2017</strain>
    </source>
</reference>
<comment type="caution">
    <text evidence="1">The sequence shown here is derived from an EMBL/GenBank/DDBJ whole genome shotgun (WGS) entry which is preliminary data.</text>
</comment>
<feature type="non-terminal residue" evidence="1">
    <location>
        <position position="1"/>
    </location>
</feature>
<organism evidence="1 2">
    <name type="scientific">Mucuna pruriens</name>
    <name type="common">Velvet bean</name>
    <name type="synonym">Dolichos pruriens</name>
    <dbReference type="NCBI Taxonomy" id="157652"/>
    <lineage>
        <taxon>Eukaryota</taxon>
        <taxon>Viridiplantae</taxon>
        <taxon>Streptophyta</taxon>
        <taxon>Embryophyta</taxon>
        <taxon>Tracheophyta</taxon>
        <taxon>Spermatophyta</taxon>
        <taxon>Magnoliopsida</taxon>
        <taxon>eudicotyledons</taxon>
        <taxon>Gunneridae</taxon>
        <taxon>Pentapetalae</taxon>
        <taxon>rosids</taxon>
        <taxon>fabids</taxon>
        <taxon>Fabales</taxon>
        <taxon>Fabaceae</taxon>
        <taxon>Papilionoideae</taxon>
        <taxon>50 kb inversion clade</taxon>
        <taxon>NPAAA clade</taxon>
        <taxon>indigoferoid/millettioid clade</taxon>
        <taxon>Phaseoleae</taxon>
        <taxon>Mucuna</taxon>
    </lineage>
</organism>
<keyword evidence="2" id="KW-1185">Reference proteome</keyword>